<feature type="compositionally biased region" description="Low complexity" evidence="2">
    <location>
        <begin position="9"/>
        <end position="22"/>
    </location>
</feature>
<evidence type="ECO:0000256" key="2">
    <source>
        <dbReference type="SAM" id="MobiDB-lite"/>
    </source>
</evidence>
<feature type="coiled-coil region" evidence="1">
    <location>
        <begin position="100"/>
        <end position="127"/>
    </location>
</feature>
<feature type="coiled-coil region" evidence="1">
    <location>
        <begin position="318"/>
        <end position="468"/>
    </location>
</feature>
<feature type="region of interest" description="Disordered" evidence="2">
    <location>
        <begin position="1"/>
        <end position="22"/>
    </location>
</feature>
<organism evidence="3">
    <name type="scientific">Amicula sp. isolate GU52X-4 cfCalB7</name>
    <dbReference type="NCBI Taxonomy" id="3003489"/>
    <lineage>
        <taxon>Eukaryota</taxon>
        <taxon>Sar</taxon>
        <taxon>Stramenopiles</taxon>
        <taxon>Ochrophyta</taxon>
        <taxon>Bacillariophyta</taxon>
        <taxon>Bacillariophyceae</taxon>
        <taxon>Bacillariophycidae</taxon>
        <taxon>Naviculales</taxon>
        <taxon>Naviculaceae</taxon>
        <taxon>Amicula</taxon>
    </lineage>
</organism>
<feature type="coiled-coil region" evidence="1">
    <location>
        <begin position="170"/>
        <end position="197"/>
    </location>
</feature>
<reference evidence="3" key="1">
    <citation type="submission" date="2022-04" db="EMBL/GenBank/DDBJ databases">
        <title>Plastid genome of Amicula sp.</title>
        <authorList>
            <person name="Gastineau R."/>
            <person name="Li C."/>
            <person name="Ashworth M.P."/>
            <person name="Witkowski A."/>
            <person name="Turmel M."/>
            <person name="Gorecka E."/>
            <person name="Frankovich T."/>
            <person name="Wachnicka A."/>
            <person name="Lobban C.S."/>
            <person name="Theriot E.C."/>
            <person name="Otis C."/>
            <person name="Dabek P."/>
            <person name="Binczewska A."/>
            <person name="Lemieux C."/>
        </authorList>
    </citation>
    <scope>NUCLEOTIDE SEQUENCE</scope>
    <source>
        <strain evidence="3">GU52X-4 cfCalB7</strain>
    </source>
</reference>
<accession>A0A9E8Z0N1</accession>
<sequence length="680" mass="80181">MDKKNQPKNFDNSSNDNSSENLNYRIRREYIKKTNIEKRRQQIEKKRLRTEKRQNIKQFIVNIPNNILSFTGQVFKATTKKIVDPNFLVAVAMFLSLYFNFDQKRTLEKKEQSIAELNERIEQLENPYSFKNIRTYIKSPRFRSVFIRGGILLIPIAKQLYNHWSTNQQLSSARQQLSEVTKENTEIKQEIVHVKEKSQSKIERIKDSYDTQISKLHVTLNRFNEAALASAQQEREILGKMQFYKNELAETIENNESLKNEIKLARSLNEKKDQEINDLSLQMKVLENVVSDKEDIEARLTADLLKVTEKNKMFSLKAQKLKGQIKRTHTELLKFQQELSSQKDEVSKLTSEKRKLKKELSTVISQQVVAEDTIKDLQLQTNKAETKFQEAIDKTNRYAMHMDSVNNQINECEKEANQKISEYARTSKIAEDKVTELSRMIKRQEVQLRQKDKQSQQLENEVQLTKAKLNDNVIENYQLQSELSKSKDQLKEVSGQQKRELQKVIATTKRTINNNQKKYAQLQRQFKDQSNQLTHAYIEQEGLIEQVKKLNDRLHNQDKSFFARLQSERQEQEEKFRSTQEISSKLINDLLDQQMKDQKKSWWQKIPITLLTHIEMKSDVPEEKESIRESYFYPAFSTAVPTEQSHVQKVTEKYSNKKNKWEVVTNQDKVPVKKDRSSKK</sequence>
<proteinExistence type="predicted"/>
<keyword evidence="1" id="KW-0175">Coiled coil</keyword>
<evidence type="ECO:0000256" key="1">
    <source>
        <dbReference type="SAM" id="Coils"/>
    </source>
</evidence>
<name>A0A9E8Z0N1_9STRA</name>
<dbReference type="AlphaFoldDB" id="A0A9E8Z0N1"/>
<feature type="coiled-coil region" evidence="1">
    <location>
        <begin position="505"/>
        <end position="532"/>
    </location>
</feature>
<evidence type="ECO:0000313" key="3">
    <source>
        <dbReference type="EMBL" id="WAK84898.1"/>
    </source>
</evidence>
<feature type="coiled-coil region" evidence="1">
    <location>
        <begin position="241"/>
        <end position="289"/>
    </location>
</feature>
<dbReference type="EMBL" id="ON390793">
    <property type="protein sequence ID" value="WAK84898.1"/>
    <property type="molecule type" value="Genomic_DNA"/>
</dbReference>
<keyword evidence="3" id="KW-0934">Plastid</keyword>
<geneLocation type="plastid" evidence="3"/>
<gene>
    <name evidence="3" type="primary">orf680a</name>
</gene>
<protein>
    <submittedName>
        <fullName evidence="3">Uncharacterized protein</fullName>
    </submittedName>
</protein>